<keyword evidence="3" id="KW-1185">Reference proteome</keyword>
<dbReference type="EMBL" id="JAKGSI010000003">
    <property type="protein sequence ID" value="MCF4006882.1"/>
    <property type="molecule type" value="Genomic_DNA"/>
</dbReference>
<reference evidence="2" key="1">
    <citation type="submission" date="2022-01" db="EMBL/GenBank/DDBJ databases">
        <title>Corynebacterium sp. nov isolated from isolated from the feces of the greater white-fronted geese (Anser albifrons) at Poyang Lake, PR China.</title>
        <authorList>
            <person name="Liu Q."/>
        </authorList>
    </citation>
    <scope>NUCLEOTIDE SEQUENCE</scope>
    <source>
        <strain evidence="2">JCM 32435</strain>
    </source>
</reference>
<organism evidence="2 3">
    <name type="scientific">Corynebacterium uropygiale</name>
    <dbReference type="NCBI Taxonomy" id="1775911"/>
    <lineage>
        <taxon>Bacteria</taxon>
        <taxon>Bacillati</taxon>
        <taxon>Actinomycetota</taxon>
        <taxon>Actinomycetes</taxon>
        <taxon>Mycobacteriales</taxon>
        <taxon>Corynebacteriaceae</taxon>
        <taxon>Corynebacterium</taxon>
    </lineage>
</organism>
<evidence type="ECO:0000313" key="3">
    <source>
        <dbReference type="Proteomes" id="UP001139336"/>
    </source>
</evidence>
<name>A0A9X1QNX4_9CORY</name>
<evidence type="ECO:0000256" key="1">
    <source>
        <dbReference type="SAM" id="SignalP"/>
    </source>
</evidence>
<proteinExistence type="predicted"/>
<dbReference type="RefSeq" id="WP_236118706.1">
    <property type="nucleotide sequence ID" value="NZ_JAKGSI010000003.1"/>
</dbReference>
<gene>
    <name evidence="2" type="ORF">L1O03_06780</name>
</gene>
<feature type="signal peptide" evidence="1">
    <location>
        <begin position="1"/>
        <end position="35"/>
    </location>
</feature>
<keyword evidence="1" id="KW-0732">Signal</keyword>
<accession>A0A9X1QNX4</accession>
<comment type="caution">
    <text evidence="2">The sequence shown here is derived from an EMBL/GenBank/DDBJ whole genome shotgun (WGS) entry which is preliminary data.</text>
</comment>
<feature type="chain" id="PRO_5040952815" description="Secreted protein" evidence="1">
    <location>
        <begin position="36"/>
        <end position="249"/>
    </location>
</feature>
<dbReference type="Proteomes" id="UP001139336">
    <property type="component" value="Unassembled WGS sequence"/>
</dbReference>
<evidence type="ECO:0000313" key="2">
    <source>
        <dbReference type="EMBL" id="MCF4006882.1"/>
    </source>
</evidence>
<protein>
    <recommendedName>
        <fullName evidence="4">Secreted protein</fullName>
    </recommendedName>
</protein>
<dbReference type="AlphaFoldDB" id="A0A9X1QNX4"/>
<sequence>MQRPSQHPRRRLGSALAAVLTAGSLLSLPAVTATAEDAPNHAAAGAAAPAYVTLPDGRQVELPVDALGRPSPEVLQQITRAANTPGLPEDIRDMMLAAVSFFSGEMGGGPELPENGPRIHQFGWPSVAGHCIGGAMDSVGSALAVVGPSEIPSPGAGEGQTSFLFTALGTKPAEKDQQDSLRVHWVNLSTLHYGRTALGNHGINPDGPATVSGTADTGRGLILAGLEGSVRTGDGTCSFSPTAALIDAR</sequence>
<evidence type="ECO:0008006" key="4">
    <source>
        <dbReference type="Google" id="ProtNLM"/>
    </source>
</evidence>